<dbReference type="STRING" id="226505.SAMN05444394_1428"/>
<dbReference type="AlphaFoldDB" id="A0A1N6DV64"/>
<reference evidence="3" key="1">
    <citation type="submission" date="2016-11" db="EMBL/GenBank/DDBJ databases">
        <authorList>
            <person name="Varghese N."/>
            <person name="Submissions S."/>
        </authorList>
    </citation>
    <scope>NUCLEOTIDE SEQUENCE [LARGE SCALE GENOMIC DNA]</scope>
    <source>
        <strain evidence="3">DSM 15292</strain>
    </source>
</reference>
<evidence type="ECO:0000256" key="1">
    <source>
        <dbReference type="SAM" id="SignalP"/>
    </source>
</evidence>
<keyword evidence="3" id="KW-1185">Reference proteome</keyword>
<evidence type="ECO:0000313" key="3">
    <source>
        <dbReference type="Proteomes" id="UP000185221"/>
    </source>
</evidence>
<feature type="chain" id="PRO_5012862202" description="Cytochrome c domain-containing protein" evidence="1">
    <location>
        <begin position="28"/>
        <end position="478"/>
    </location>
</feature>
<protein>
    <recommendedName>
        <fullName evidence="4">Cytochrome c domain-containing protein</fullName>
    </recommendedName>
</protein>
<organism evidence="2 3">
    <name type="scientific">Algoriphagus halophilus</name>
    <dbReference type="NCBI Taxonomy" id="226505"/>
    <lineage>
        <taxon>Bacteria</taxon>
        <taxon>Pseudomonadati</taxon>
        <taxon>Bacteroidota</taxon>
        <taxon>Cytophagia</taxon>
        <taxon>Cytophagales</taxon>
        <taxon>Cyclobacteriaceae</taxon>
        <taxon>Algoriphagus</taxon>
    </lineage>
</organism>
<dbReference type="OrthoDB" id="8830878at2"/>
<name>A0A1N6DV64_9BACT</name>
<feature type="signal peptide" evidence="1">
    <location>
        <begin position="1"/>
        <end position="27"/>
    </location>
</feature>
<dbReference type="Proteomes" id="UP000185221">
    <property type="component" value="Unassembled WGS sequence"/>
</dbReference>
<proteinExistence type="predicted"/>
<accession>A0A1N6DV64</accession>
<dbReference type="EMBL" id="FSRC01000001">
    <property type="protein sequence ID" value="SIN74669.1"/>
    <property type="molecule type" value="Genomic_DNA"/>
</dbReference>
<sequence length="478" mass="54115">MHTINFMKRGKVWIGFSLMLFIVQSCSVSTNSNTEGNDAAKFVNNNFPDFGKMLSPEEFLTQYPGEKVFELSQDYPLTMPDESQLPEFLNIPFDEDEHWMEYINAVRDYSFEGMIEVDFVAQKSKVRNWYHMPWMHWGPQGSEGFHGLAKEAEVGPYQLGPNQTESHQTYALGFYNEFAGYTLAQMWKDGDNPNAYATQAPNGFPVGTVIFKLLFTDADETDADYLVNPMTWNAYITPTWNNGLDTGRIVKPMHLIQMDVMVRDPRADQYGTGWVFGTFCYNGKLNNGKEGSMRAENLVPVGIQFGNDPQDTTNFINPYPVKRTIINPNLKQTKINPDSTQLPPQHLGWGGRLDGPVDLNTSSCMSCHATAEFPQVAPLVPKEAFIGDTNAMGQLTKLTETQAEAFRKYFQNLRCATPYTDNATSCDFSLQVSLALGYFTEWKDEDVAGYWTSEYERLPVMMNRDGSPKVEPNEPQQP</sequence>
<gene>
    <name evidence="2" type="ORF">SAMN05444394_1428</name>
</gene>
<keyword evidence="1" id="KW-0732">Signal</keyword>
<evidence type="ECO:0008006" key="4">
    <source>
        <dbReference type="Google" id="ProtNLM"/>
    </source>
</evidence>
<dbReference type="RefSeq" id="WP_074224103.1">
    <property type="nucleotide sequence ID" value="NZ_FSRC01000001.1"/>
</dbReference>
<evidence type="ECO:0000313" key="2">
    <source>
        <dbReference type="EMBL" id="SIN74669.1"/>
    </source>
</evidence>